<feature type="region of interest" description="Disordered" evidence="1">
    <location>
        <begin position="1"/>
        <end position="20"/>
    </location>
</feature>
<evidence type="ECO:0000313" key="2">
    <source>
        <dbReference type="EMBL" id="GIH03834.1"/>
    </source>
</evidence>
<name>A0A8J3VDT4_9ACTN</name>
<reference evidence="2" key="1">
    <citation type="submission" date="2021-01" db="EMBL/GenBank/DDBJ databases">
        <title>Whole genome shotgun sequence of Rhizocola hellebori NBRC 109834.</title>
        <authorList>
            <person name="Komaki H."/>
            <person name="Tamura T."/>
        </authorList>
    </citation>
    <scope>NUCLEOTIDE SEQUENCE</scope>
    <source>
        <strain evidence="2">NBRC 109834</strain>
    </source>
</reference>
<organism evidence="2 3">
    <name type="scientific">Rhizocola hellebori</name>
    <dbReference type="NCBI Taxonomy" id="1392758"/>
    <lineage>
        <taxon>Bacteria</taxon>
        <taxon>Bacillati</taxon>
        <taxon>Actinomycetota</taxon>
        <taxon>Actinomycetes</taxon>
        <taxon>Micromonosporales</taxon>
        <taxon>Micromonosporaceae</taxon>
        <taxon>Rhizocola</taxon>
    </lineage>
</organism>
<evidence type="ECO:0000256" key="1">
    <source>
        <dbReference type="SAM" id="MobiDB-lite"/>
    </source>
</evidence>
<protein>
    <submittedName>
        <fullName evidence="2">Uncharacterized protein</fullName>
    </submittedName>
</protein>
<gene>
    <name evidence="2" type="ORF">Rhe02_19010</name>
</gene>
<feature type="compositionally biased region" description="Polar residues" evidence="1">
    <location>
        <begin position="1"/>
        <end position="11"/>
    </location>
</feature>
<sequence>MWHINSLTTPTGEKGAIWGGNPNAVGPRAFGERLGPQGSAYVVSAGDLGSLTIRDIGAGPGPGQWALLINDKQQCLYMGEGQLAITVDAGNVAQITGGVAPVAIPLLREMEDTGSITRQIISLVSSAPSLYPAWNADPMTLMYAAGFPRSAMLNLRQQIGNAPDCCAQFMTWLKTVHFPTGAEAEAMGGWLSCALCKGFVVGCAAAAFVAVAAACIAAGPAGAAGAVAVLETSSSVAALATAGGLTVSAVARMAVTVFFAAGAAAFVGSLIDSLCASIGACDNSALAVDLSAAAA</sequence>
<evidence type="ECO:0000313" key="3">
    <source>
        <dbReference type="Proteomes" id="UP000612899"/>
    </source>
</evidence>
<dbReference type="EMBL" id="BONY01000009">
    <property type="protein sequence ID" value="GIH03834.1"/>
    <property type="molecule type" value="Genomic_DNA"/>
</dbReference>
<comment type="caution">
    <text evidence="2">The sequence shown here is derived from an EMBL/GenBank/DDBJ whole genome shotgun (WGS) entry which is preliminary data.</text>
</comment>
<proteinExistence type="predicted"/>
<dbReference type="RefSeq" id="WP_203907732.1">
    <property type="nucleotide sequence ID" value="NZ_BONY01000009.1"/>
</dbReference>
<dbReference type="Proteomes" id="UP000612899">
    <property type="component" value="Unassembled WGS sequence"/>
</dbReference>
<accession>A0A8J3VDT4</accession>
<keyword evidence="3" id="KW-1185">Reference proteome</keyword>
<dbReference type="AlphaFoldDB" id="A0A8J3VDT4"/>